<sequence length="61" mass="6758">MFNINVISDEIPTSSTFGKQQEKSFDFYFALDYCGAECGNENLSDLGTDDEVVYGLFATAE</sequence>
<dbReference type="AlphaFoldDB" id="A0A392SLD4"/>
<dbReference type="EMBL" id="LXQA010404867">
    <property type="protein sequence ID" value="MCI49681.1"/>
    <property type="molecule type" value="Genomic_DNA"/>
</dbReference>
<dbReference type="Proteomes" id="UP000265520">
    <property type="component" value="Unassembled WGS sequence"/>
</dbReference>
<reference evidence="1 2" key="1">
    <citation type="journal article" date="2018" name="Front. Plant Sci.">
        <title>Red Clover (Trifolium pratense) and Zigzag Clover (T. medium) - A Picture of Genomic Similarities and Differences.</title>
        <authorList>
            <person name="Dluhosova J."/>
            <person name="Istvanek J."/>
            <person name="Nedelnik J."/>
            <person name="Repkova J."/>
        </authorList>
    </citation>
    <scope>NUCLEOTIDE SEQUENCE [LARGE SCALE GENOMIC DNA]</scope>
    <source>
        <strain evidence="2">cv. 10/8</strain>
        <tissue evidence="1">Leaf</tissue>
    </source>
</reference>
<evidence type="ECO:0000313" key="1">
    <source>
        <dbReference type="EMBL" id="MCI49681.1"/>
    </source>
</evidence>
<keyword evidence="2" id="KW-1185">Reference proteome</keyword>
<organism evidence="1 2">
    <name type="scientific">Trifolium medium</name>
    <dbReference type="NCBI Taxonomy" id="97028"/>
    <lineage>
        <taxon>Eukaryota</taxon>
        <taxon>Viridiplantae</taxon>
        <taxon>Streptophyta</taxon>
        <taxon>Embryophyta</taxon>
        <taxon>Tracheophyta</taxon>
        <taxon>Spermatophyta</taxon>
        <taxon>Magnoliopsida</taxon>
        <taxon>eudicotyledons</taxon>
        <taxon>Gunneridae</taxon>
        <taxon>Pentapetalae</taxon>
        <taxon>rosids</taxon>
        <taxon>fabids</taxon>
        <taxon>Fabales</taxon>
        <taxon>Fabaceae</taxon>
        <taxon>Papilionoideae</taxon>
        <taxon>50 kb inversion clade</taxon>
        <taxon>NPAAA clade</taxon>
        <taxon>Hologalegina</taxon>
        <taxon>IRL clade</taxon>
        <taxon>Trifolieae</taxon>
        <taxon>Trifolium</taxon>
    </lineage>
</organism>
<evidence type="ECO:0000313" key="2">
    <source>
        <dbReference type="Proteomes" id="UP000265520"/>
    </source>
</evidence>
<name>A0A392SLD4_9FABA</name>
<accession>A0A392SLD4</accession>
<comment type="caution">
    <text evidence="1">The sequence shown here is derived from an EMBL/GenBank/DDBJ whole genome shotgun (WGS) entry which is preliminary data.</text>
</comment>
<proteinExistence type="predicted"/>
<protein>
    <submittedName>
        <fullName evidence="1">Uncharacterized protein</fullName>
    </submittedName>
</protein>